<evidence type="ECO:0000256" key="2">
    <source>
        <dbReference type="ARBA" id="ARBA00004893"/>
    </source>
</evidence>
<dbReference type="Gene3D" id="3.20.20.70">
    <property type="entry name" value="Aldolase class I"/>
    <property type="match status" value="1"/>
</dbReference>
<dbReference type="NCBIfam" id="TIGR00078">
    <property type="entry name" value="nadC"/>
    <property type="match status" value="1"/>
</dbReference>
<dbReference type="InterPro" id="IPR036068">
    <property type="entry name" value="Nicotinate_pribotase-like_C"/>
</dbReference>
<dbReference type="Proteomes" id="UP000001937">
    <property type="component" value="Chromosome"/>
</dbReference>
<evidence type="ECO:0000256" key="7">
    <source>
        <dbReference type="ARBA" id="ARBA00022642"/>
    </source>
</evidence>
<comment type="subunit">
    <text evidence="4">Hexamer formed by 3 homodimers.</text>
</comment>
<evidence type="ECO:0000256" key="12">
    <source>
        <dbReference type="ARBA" id="ARBA00069173"/>
    </source>
</evidence>
<evidence type="ECO:0000256" key="8">
    <source>
        <dbReference type="ARBA" id="ARBA00022676"/>
    </source>
</evidence>
<evidence type="ECO:0000259" key="14">
    <source>
        <dbReference type="Pfam" id="PF01729"/>
    </source>
</evidence>
<keyword evidence="8 16" id="KW-0328">Glycosyltransferase</keyword>
<keyword evidence="7" id="KW-0662">Pyridine nucleotide biosynthesis</keyword>
<evidence type="ECO:0000256" key="5">
    <source>
        <dbReference type="ARBA" id="ARBA00011944"/>
    </source>
</evidence>
<dbReference type="GO" id="GO:0009435">
    <property type="term" value="P:NAD+ biosynthetic process"/>
    <property type="evidence" value="ECO:0007669"/>
    <property type="project" value="UniProtKB-UniPathway"/>
</dbReference>
<organism evidence="16 17">
    <name type="scientific">Frankia casuarinae (strain DSM 45818 / CECT 9043 / HFP020203 / CcI3)</name>
    <dbReference type="NCBI Taxonomy" id="106370"/>
    <lineage>
        <taxon>Bacteria</taxon>
        <taxon>Bacillati</taxon>
        <taxon>Actinomycetota</taxon>
        <taxon>Actinomycetes</taxon>
        <taxon>Frankiales</taxon>
        <taxon>Frankiaceae</taxon>
        <taxon>Frankia</taxon>
    </lineage>
</organism>
<evidence type="ECO:0000256" key="9">
    <source>
        <dbReference type="ARBA" id="ARBA00022679"/>
    </source>
</evidence>
<evidence type="ECO:0000256" key="11">
    <source>
        <dbReference type="ARBA" id="ARBA00047445"/>
    </source>
</evidence>
<dbReference type="PANTHER" id="PTHR32179:SF3">
    <property type="entry name" value="NICOTINATE-NUCLEOTIDE PYROPHOSPHORYLASE [CARBOXYLATING]"/>
    <property type="match status" value="1"/>
</dbReference>
<dbReference type="InterPro" id="IPR037128">
    <property type="entry name" value="Quinolinate_PRibosylTase_N_sf"/>
</dbReference>
<feature type="region of interest" description="Disordered" evidence="13">
    <location>
        <begin position="1"/>
        <end position="21"/>
    </location>
</feature>
<feature type="domain" description="Quinolinate phosphoribosyl transferase C-terminal" evidence="14">
    <location>
        <begin position="156"/>
        <end position="321"/>
    </location>
</feature>
<dbReference type="RefSeq" id="WP_011438732.1">
    <property type="nucleotide sequence ID" value="NC_007777.1"/>
</dbReference>
<dbReference type="InterPro" id="IPR013785">
    <property type="entry name" value="Aldolase_TIM"/>
</dbReference>
<accession>Q2J4R8</accession>
<dbReference type="Pfam" id="PF02749">
    <property type="entry name" value="QRPTase_N"/>
    <property type="match status" value="1"/>
</dbReference>
<feature type="domain" description="Quinolinate phosphoribosyl transferase N-terminal" evidence="15">
    <location>
        <begin position="68"/>
        <end position="154"/>
    </location>
</feature>
<dbReference type="EMBL" id="CP000249">
    <property type="protein sequence ID" value="ABD13724.1"/>
    <property type="molecule type" value="Genomic_DNA"/>
</dbReference>
<dbReference type="InterPro" id="IPR004393">
    <property type="entry name" value="NadC"/>
</dbReference>
<dbReference type="UniPathway" id="UPA00253">
    <property type="reaction ID" value="UER00331"/>
</dbReference>
<dbReference type="InterPro" id="IPR002638">
    <property type="entry name" value="Quinolinate_PRibosylTrfase_C"/>
</dbReference>
<dbReference type="KEGG" id="fra:Francci3_4378"/>
<dbReference type="GO" id="GO:0005737">
    <property type="term" value="C:cytoplasm"/>
    <property type="evidence" value="ECO:0007669"/>
    <property type="project" value="TreeGrafter"/>
</dbReference>
<dbReference type="SUPFAM" id="SSF51690">
    <property type="entry name" value="Nicotinate/Quinolinate PRTase C-terminal domain-like"/>
    <property type="match status" value="1"/>
</dbReference>
<keyword evidence="17" id="KW-1185">Reference proteome</keyword>
<comment type="function">
    <text evidence="1">Involved in the catabolism of quinolinic acid (QA).</text>
</comment>
<dbReference type="SUPFAM" id="SSF54675">
    <property type="entry name" value="Nicotinate/Quinolinate PRTase N-terminal domain-like"/>
    <property type="match status" value="1"/>
</dbReference>
<evidence type="ECO:0000256" key="6">
    <source>
        <dbReference type="ARBA" id="ARBA00020990"/>
    </source>
</evidence>
<evidence type="ECO:0000256" key="3">
    <source>
        <dbReference type="ARBA" id="ARBA00009400"/>
    </source>
</evidence>
<protein>
    <recommendedName>
        <fullName evidence="6">Nicotinate-nucleotide pyrophosphorylase [carboxylating]</fullName>
        <ecNumber evidence="5">2.4.2.19</ecNumber>
    </recommendedName>
    <alternativeName>
        <fullName evidence="12">Probable nicotinate-nucleotide pyrophosphorylase [carboxylating]</fullName>
    </alternativeName>
    <alternativeName>
        <fullName evidence="10">Quinolinate phosphoribosyltransferase [decarboxylating]</fullName>
    </alternativeName>
</protein>
<evidence type="ECO:0000259" key="15">
    <source>
        <dbReference type="Pfam" id="PF02749"/>
    </source>
</evidence>
<comment type="similarity">
    <text evidence="3">Belongs to the NadC/ModD family.</text>
</comment>
<dbReference type="Pfam" id="PF01729">
    <property type="entry name" value="QRPTase_C"/>
    <property type="match status" value="1"/>
</dbReference>
<evidence type="ECO:0000256" key="4">
    <source>
        <dbReference type="ARBA" id="ARBA00011218"/>
    </source>
</evidence>
<dbReference type="GO" id="GO:0034213">
    <property type="term" value="P:quinolinate catabolic process"/>
    <property type="evidence" value="ECO:0007669"/>
    <property type="project" value="TreeGrafter"/>
</dbReference>
<keyword evidence="9 16" id="KW-0808">Transferase</keyword>
<sequence>MSGSAPGSVCGPGSAGVPGGRLSPATRSALASAGLDPDGVVALVGRALVEDLPVWEENEVTGQIGAVDATSEATVDPALVGHGAIVSRAAGVVAGLPVAAAVFESLLGPAATVTLTARDGDPVPPGTTVAYVNGPVRGLLTAERTALNLLCHLSGIATLTRAWVDAVAGTGAMIRDTRKTLPGLRALEKYAVRCGGGVNHRMSLTDAALIKDNHVVAAGGVAAAFAAVRARFPGLPVEVECDTVDQVAEAVDAGCDLILCDNMSLADLRAAVQLARPAGVRLEASGGLTLRTAAAVAAVGVDYLAVGALTHSAPALDLGLDLALDPDHRPGSATAGPPIEDLIVEES</sequence>
<proteinExistence type="inferred from homology"/>
<dbReference type="eggNOG" id="COG0157">
    <property type="taxonomic scope" value="Bacteria"/>
</dbReference>
<dbReference type="PhylomeDB" id="Q2J4R8"/>
<comment type="catalytic activity">
    <reaction evidence="11">
        <text>nicotinate beta-D-ribonucleotide + CO2 + diphosphate = quinolinate + 5-phospho-alpha-D-ribose 1-diphosphate + 2 H(+)</text>
        <dbReference type="Rhea" id="RHEA:12733"/>
        <dbReference type="ChEBI" id="CHEBI:15378"/>
        <dbReference type="ChEBI" id="CHEBI:16526"/>
        <dbReference type="ChEBI" id="CHEBI:29959"/>
        <dbReference type="ChEBI" id="CHEBI:33019"/>
        <dbReference type="ChEBI" id="CHEBI:57502"/>
        <dbReference type="ChEBI" id="CHEBI:58017"/>
        <dbReference type="EC" id="2.4.2.19"/>
    </reaction>
</comment>
<dbReference type="InterPro" id="IPR022412">
    <property type="entry name" value="Quinolinate_PRibosylTrfase_N"/>
</dbReference>
<evidence type="ECO:0000313" key="17">
    <source>
        <dbReference type="Proteomes" id="UP000001937"/>
    </source>
</evidence>
<comment type="pathway">
    <text evidence="2">Cofactor biosynthesis; NAD(+) biosynthesis; nicotinate D-ribonucleotide from quinolinate: step 1/1.</text>
</comment>
<dbReference type="PANTHER" id="PTHR32179">
    <property type="entry name" value="NICOTINATE-NUCLEOTIDE PYROPHOSPHORYLASE [CARBOXYLATING]"/>
    <property type="match status" value="1"/>
</dbReference>
<dbReference type="InterPro" id="IPR027277">
    <property type="entry name" value="NadC/ModD"/>
</dbReference>
<dbReference type="CDD" id="cd01572">
    <property type="entry name" value="QPRTase"/>
    <property type="match status" value="1"/>
</dbReference>
<dbReference type="Gene3D" id="3.90.1170.20">
    <property type="entry name" value="Quinolinate phosphoribosyl transferase, N-terminal domain"/>
    <property type="match status" value="1"/>
</dbReference>
<gene>
    <name evidence="16" type="ordered locus">Francci3_4378</name>
</gene>
<evidence type="ECO:0000256" key="1">
    <source>
        <dbReference type="ARBA" id="ARBA00003237"/>
    </source>
</evidence>
<dbReference type="FunFam" id="3.90.1170.20:FF:000001">
    <property type="entry name" value="Nicotinate-nucleotide diphosphorylase (Carboxylating)"/>
    <property type="match status" value="1"/>
</dbReference>
<dbReference type="STRING" id="106370.Francci3_4378"/>
<reference evidence="16 17" key="1">
    <citation type="journal article" date="2007" name="Genome Res.">
        <title>Genome characteristics of facultatively symbiotic Frankia sp. strains reflect host range and host plant biogeography.</title>
        <authorList>
            <person name="Normand P."/>
            <person name="Lapierre P."/>
            <person name="Tisa L.S."/>
            <person name="Gogarten J.P."/>
            <person name="Alloisio N."/>
            <person name="Bagnarol E."/>
            <person name="Bassi C.A."/>
            <person name="Berry A.M."/>
            <person name="Bickhart D.M."/>
            <person name="Choisne N."/>
            <person name="Couloux A."/>
            <person name="Cournoyer B."/>
            <person name="Cruveiller S."/>
            <person name="Daubin V."/>
            <person name="Demange N."/>
            <person name="Francino M.P."/>
            <person name="Goltsman E."/>
            <person name="Huang Y."/>
            <person name="Kopp O.R."/>
            <person name="Labarre L."/>
            <person name="Lapidus A."/>
            <person name="Lavire C."/>
            <person name="Marechal J."/>
            <person name="Martinez M."/>
            <person name="Mastronunzio J.E."/>
            <person name="Mullin B.C."/>
            <person name="Niemann J."/>
            <person name="Pujic P."/>
            <person name="Rawnsley T."/>
            <person name="Rouy Z."/>
            <person name="Schenowitz C."/>
            <person name="Sellstedt A."/>
            <person name="Tavares F."/>
            <person name="Tomkins J.P."/>
            <person name="Vallenet D."/>
            <person name="Valverde C."/>
            <person name="Wall L.G."/>
            <person name="Wang Y."/>
            <person name="Medigue C."/>
            <person name="Benson D.R."/>
        </authorList>
    </citation>
    <scope>NUCLEOTIDE SEQUENCE [LARGE SCALE GENOMIC DNA]</scope>
    <source>
        <strain evidence="17">DSM 45818 / CECT 9043 / CcI3</strain>
    </source>
</reference>
<evidence type="ECO:0000256" key="13">
    <source>
        <dbReference type="SAM" id="MobiDB-lite"/>
    </source>
</evidence>
<dbReference type="FunFam" id="3.20.20.70:FF:000030">
    <property type="entry name" value="Nicotinate-nucleotide pyrophosphorylase, carboxylating"/>
    <property type="match status" value="1"/>
</dbReference>
<evidence type="ECO:0000313" key="16">
    <source>
        <dbReference type="EMBL" id="ABD13724.1"/>
    </source>
</evidence>
<evidence type="ECO:0000256" key="10">
    <source>
        <dbReference type="ARBA" id="ARBA00033102"/>
    </source>
</evidence>
<dbReference type="AlphaFoldDB" id="Q2J4R8"/>
<dbReference type="EC" id="2.4.2.19" evidence="5"/>
<name>Q2J4R8_FRACC</name>
<dbReference type="GO" id="GO:0004514">
    <property type="term" value="F:nicotinate-nucleotide diphosphorylase (carboxylating) activity"/>
    <property type="evidence" value="ECO:0007669"/>
    <property type="project" value="UniProtKB-EC"/>
</dbReference>
<dbReference type="OrthoDB" id="9782546at2"/>
<dbReference type="HOGENOM" id="CLU_039622_0_0_11"/>